<reference evidence="2 3" key="1">
    <citation type="submission" date="2018-09" db="EMBL/GenBank/DDBJ databases">
        <title>Characterization of the phylogenetic diversity of five novel species belonging to the genus Bifidobacterium.</title>
        <authorList>
            <person name="Lugli G.A."/>
            <person name="Duranti S."/>
            <person name="Milani C."/>
        </authorList>
    </citation>
    <scope>NUCLEOTIDE SEQUENCE [LARGE SCALE GENOMIC DNA]</scope>
    <source>
        <strain evidence="2 3">2033B</strain>
    </source>
</reference>
<dbReference type="AlphaFoldDB" id="A0A430FTV0"/>
<evidence type="ECO:0000313" key="2">
    <source>
        <dbReference type="EMBL" id="RSX56258.1"/>
    </source>
</evidence>
<dbReference type="Proteomes" id="UP000287470">
    <property type="component" value="Unassembled WGS sequence"/>
</dbReference>
<name>A0A430FTV0_9BIFI</name>
<accession>A0A430FTV0</accession>
<proteinExistence type="predicted"/>
<evidence type="ECO:0000256" key="1">
    <source>
        <dbReference type="SAM" id="MobiDB-lite"/>
    </source>
</evidence>
<evidence type="ECO:0000313" key="3">
    <source>
        <dbReference type="Proteomes" id="UP000287470"/>
    </source>
</evidence>
<sequence length="53" mass="5945">MLMGRFRDHSPKAAHQHIHDRDSDRMPEDRTSGQACMALAASPMQRIALSVRG</sequence>
<keyword evidence="3" id="KW-1185">Reference proteome</keyword>
<protein>
    <submittedName>
        <fullName evidence="2">Uncharacterized protein</fullName>
    </submittedName>
</protein>
<comment type="caution">
    <text evidence="2">The sequence shown here is derived from an EMBL/GenBank/DDBJ whole genome shotgun (WGS) entry which is preliminary data.</text>
</comment>
<organism evidence="2 3">
    <name type="scientific">Bifidobacterium samirii</name>
    <dbReference type="NCBI Taxonomy" id="2306974"/>
    <lineage>
        <taxon>Bacteria</taxon>
        <taxon>Bacillati</taxon>
        <taxon>Actinomycetota</taxon>
        <taxon>Actinomycetes</taxon>
        <taxon>Bifidobacteriales</taxon>
        <taxon>Bifidobacteriaceae</taxon>
        <taxon>Bifidobacterium</taxon>
    </lineage>
</organism>
<gene>
    <name evidence="2" type="ORF">D2E24_1247</name>
</gene>
<dbReference type="EMBL" id="QXGK01000011">
    <property type="protein sequence ID" value="RSX56258.1"/>
    <property type="molecule type" value="Genomic_DNA"/>
</dbReference>
<feature type="compositionally biased region" description="Basic and acidic residues" evidence="1">
    <location>
        <begin position="1"/>
        <end position="31"/>
    </location>
</feature>
<feature type="region of interest" description="Disordered" evidence="1">
    <location>
        <begin position="1"/>
        <end position="32"/>
    </location>
</feature>